<proteinExistence type="predicted"/>
<gene>
    <name evidence="1" type="ORF">BN2614_LOCUS1</name>
</gene>
<keyword evidence="2" id="KW-1185">Reference proteome</keyword>
<dbReference type="Proteomes" id="UP000269945">
    <property type="component" value="Unassembled WGS sequence"/>
</dbReference>
<sequence length="97" mass="10440">QQPQGDKCAPWRHVTLGSSGPKGFLPLAEDPMPLRGPGLHLQPVLTLPRRDLRGFAAVGASCGAMHKRPCWLRAEEGALGGFPRHAGRRRPVSGEKS</sequence>
<evidence type="ECO:0000313" key="1">
    <source>
        <dbReference type="EMBL" id="VCW69865.1"/>
    </source>
</evidence>
<name>A0A9X9PWM0_GULGU</name>
<protein>
    <submittedName>
        <fullName evidence="1">Uncharacterized protein</fullName>
    </submittedName>
</protein>
<dbReference type="EMBL" id="CYRY02005431">
    <property type="protein sequence ID" value="VCW69865.1"/>
    <property type="molecule type" value="Genomic_DNA"/>
</dbReference>
<dbReference type="AlphaFoldDB" id="A0A9X9PWM0"/>
<comment type="caution">
    <text evidence="1">The sequence shown here is derived from an EMBL/GenBank/DDBJ whole genome shotgun (WGS) entry which is preliminary data.</text>
</comment>
<organism evidence="1 2">
    <name type="scientific">Gulo gulo</name>
    <name type="common">Wolverine</name>
    <name type="synonym">Gluton</name>
    <dbReference type="NCBI Taxonomy" id="48420"/>
    <lineage>
        <taxon>Eukaryota</taxon>
        <taxon>Metazoa</taxon>
        <taxon>Chordata</taxon>
        <taxon>Craniata</taxon>
        <taxon>Vertebrata</taxon>
        <taxon>Euteleostomi</taxon>
        <taxon>Mammalia</taxon>
        <taxon>Eutheria</taxon>
        <taxon>Laurasiatheria</taxon>
        <taxon>Carnivora</taxon>
        <taxon>Caniformia</taxon>
        <taxon>Musteloidea</taxon>
        <taxon>Mustelidae</taxon>
        <taxon>Guloninae</taxon>
        <taxon>Gulo</taxon>
    </lineage>
</organism>
<reference evidence="1 2" key="1">
    <citation type="submission" date="2018-10" db="EMBL/GenBank/DDBJ databases">
        <authorList>
            <person name="Ekblom R."/>
            <person name="Jareborg N."/>
        </authorList>
    </citation>
    <scope>NUCLEOTIDE SEQUENCE [LARGE SCALE GENOMIC DNA]</scope>
    <source>
        <tissue evidence="1">Muscle</tissue>
    </source>
</reference>
<accession>A0A9X9PWM0</accession>
<evidence type="ECO:0000313" key="2">
    <source>
        <dbReference type="Proteomes" id="UP000269945"/>
    </source>
</evidence>
<feature type="non-terminal residue" evidence="1">
    <location>
        <position position="1"/>
    </location>
</feature>